<evidence type="ECO:0000313" key="1">
    <source>
        <dbReference type="EMBL" id="MPM75179.1"/>
    </source>
</evidence>
<accession>A0A645CDZ6</accession>
<reference evidence="1" key="1">
    <citation type="submission" date="2019-08" db="EMBL/GenBank/DDBJ databases">
        <authorList>
            <person name="Kucharzyk K."/>
            <person name="Murdoch R.W."/>
            <person name="Higgins S."/>
            <person name="Loffler F."/>
        </authorList>
    </citation>
    <scope>NUCLEOTIDE SEQUENCE</scope>
</reference>
<gene>
    <name evidence="1" type="ORF">SDC9_122170</name>
</gene>
<comment type="caution">
    <text evidence="1">The sequence shown here is derived from an EMBL/GenBank/DDBJ whole genome shotgun (WGS) entry which is preliminary data.</text>
</comment>
<name>A0A645CDZ6_9ZZZZ</name>
<sequence>MQHGKTFFSVKYPRGRSHNFEIAQQVGFHAGKPRPRRFQVGGLDGKGQVLGFHNAVVPTGKLLFEDAAALFPDGV</sequence>
<proteinExistence type="predicted"/>
<protein>
    <submittedName>
        <fullName evidence="1">Uncharacterized protein</fullName>
    </submittedName>
</protein>
<organism evidence="1">
    <name type="scientific">bioreactor metagenome</name>
    <dbReference type="NCBI Taxonomy" id="1076179"/>
    <lineage>
        <taxon>unclassified sequences</taxon>
        <taxon>metagenomes</taxon>
        <taxon>ecological metagenomes</taxon>
    </lineage>
</organism>
<dbReference type="EMBL" id="VSSQ01026457">
    <property type="protein sequence ID" value="MPM75179.1"/>
    <property type="molecule type" value="Genomic_DNA"/>
</dbReference>
<dbReference type="AlphaFoldDB" id="A0A645CDZ6"/>